<dbReference type="PANTHER" id="PTHR12015">
    <property type="entry name" value="SMALL INDUCIBLE CYTOKINE A"/>
    <property type="match status" value="1"/>
</dbReference>
<keyword evidence="1" id="KW-0202">Cytokine</keyword>
<dbReference type="SMART" id="SM00199">
    <property type="entry name" value="SCY"/>
    <property type="match status" value="1"/>
</dbReference>
<dbReference type="PANTHER" id="PTHR12015:SF108">
    <property type="entry name" value="C-C MOTIF CHEMOKINE 20"/>
    <property type="match status" value="1"/>
</dbReference>
<dbReference type="GO" id="GO:0005615">
    <property type="term" value="C:extracellular space"/>
    <property type="evidence" value="ECO:0007669"/>
    <property type="project" value="UniProtKB-KW"/>
</dbReference>
<proteinExistence type="predicted"/>
<dbReference type="EMBL" id="JABFDY010000021">
    <property type="protein sequence ID" value="KAF7691792.1"/>
    <property type="molecule type" value="Genomic_DNA"/>
</dbReference>
<dbReference type="SUPFAM" id="SSF54117">
    <property type="entry name" value="Interleukin 8-like chemokines"/>
    <property type="match status" value="1"/>
</dbReference>
<organism evidence="4 5">
    <name type="scientific">Silurus meridionalis</name>
    <name type="common">Southern catfish</name>
    <name type="synonym">Silurus soldatovi meridionalis</name>
    <dbReference type="NCBI Taxonomy" id="175797"/>
    <lineage>
        <taxon>Eukaryota</taxon>
        <taxon>Metazoa</taxon>
        <taxon>Chordata</taxon>
        <taxon>Craniata</taxon>
        <taxon>Vertebrata</taxon>
        <taxon>Euteleostomi</taxon>
        <taxon>Actinopterygii</taxon>
        <taxon>Neopterygii</taxon>
        <taxon>Teleostei</taxon>
        <taxon>Ostariophysi</taxon>
        <taxon>Siluriformes</taxon>
        <taxon>Siluridae</taxon>
        <taxon>Silurus</taxon>
    </lineage>
</organism>
<protein>
    <recommendedName>
        <fullName evidence="3">Chemokine interleukin-8-like domain-containing protein</fullName>
    </recommendedName>
</protein>
<keyword evidence="2" id="KW-0732">Signal</keyword>
<keyword evidence="5" id="KW-1185">Reference proteome</keyword>
<accession>A0A8T0AH80</accession>
<dbReference type="InterPro" id="IPR001811">
    <property type="entry name" value="Chemokine_IL8-like_dom"/>
</dbReference>
<evidence type="ECO:0000256" key="1">
    <source>
        <dbReference type="ARBA" id="ARBA00022514"/>
    </source>
</evidence>
<dbReference type="Pfam" id="PF00048">
    <property type="entry name" value="IL8"/>
    <property type="match status" value="1"/>
</dbReference>
<feature type="domain" description="Chemokine interleukin-8-like" evidence="3">
    <location>
        <begin position="24"/>
        <end position="81"/>
    </location>
</feature>
<feature type="chain" id="PRO_5035755378" description="Chemokine interleukin-8-like domain-containing protein" evidence="2">
    <location>
        <begin position="21"/>
        <end position="108"/>
    </location>
</feature>
<dbReference type="GO" id="GO:0008009">
    <property type="term" value="F:chemokine activity"/>
    <property type="evidence" value="ECO:0007669"/>
    <property type="project" value="InterPro"/>
</dbReference>
<dbReference type="Proteomes" id="UP000606274">
    <property type="component" value="Unassembled WGS sequence"/>
</dbReference>
<evidence type="ECO:0000256" key="2">
    <source>
        <dbReference type="SAM" id="SignalP"/>
    </source>
</evidence>
<gene>
    <name evidence="4" type="ORF">HF521_010759</name>
</gene>
<evidence type="ECO:0000313" key="4">
    <source>
        <dbReference type="EMBL" id="KAF7691792.1"/>
    </source>
</evidence>
<feature type="signal peptide" evidence="2">
    <location>
        <begin position="1"/>
        <end position="20"/>
    </location>
</feature>
<dbReference type="InterPro" id="IPR039809">
    <property type="entry name" value="Chemokine_b/g/d"/>
</dbReference>
<dbReference type="Gene3D" id="2.40.50.40">
    <property type="match status" value="1"/>
</dbReference>
<reference evidence="4" key="1">
    <citation type="submission" date="2020-08" db="EMBL/GenBank/DDBJ databases">
        <title>Chromosome-level assembly of Southern catfish (Silurus meridionalis) provides insights into visual adaptation to the nocturnal and benthic lifestyles.</title>
        <authorList>
            <person name="Zhang Y."/>
            <person name="Wang D."/>
            <person name="Peng Z."/>
        </authorList>
    </citation>
    <scope>NUCLEOTIDE SEQUENCE</scope>
    <source>
        <strain evidence="4">SWU-2019-XX</strain>
        <tissue evidence="4">Muscle</tissue>
    </source>
</reference>
<dbReference type="InterPro" id="IPR036048">
    <property type="entry name" value="Interleukin_8-like_sf"/>
</dbReference>
<dbReference type="AlphaFoldDB" id="A0A8T0AH80"/>
<dbReference type="GO" id="GO:0006955">
    <property type="term" value="P:immune response"/>
    <property type="evidence" value="ECO:0007669"/>
    <property type="project" value="InterPro"/>
</dbReference>
<sequence>MKLLYALFFCMFSCLCVSEALTWPSFCCLKTNSIERLPVKNVAECKVQSSGLCPIDAIIIKTHKGRMNCYDPKAEWVVKNVVMKETNSCDITIKKRGKGQKRKQGREK</sequence>
<comment type="caution">
    <text evidence="4">The sequence shown here is derived from an EMBL/GenBank/DDBJ whole genome shotgun (WGS) entry which is preliminary data.</text>
</comment>
<name>A0A8T0AH80_SILME</name>
<evidence type="ECO:0000259" key="3">
    <source>
        <dbReference type="SMART" id="SM00199"/>
    </source>
</evidence>
<evidence type="ECO:0000313" key="5">
    <source>
        <dbReference type="Proteomes" id="UP000606274"/>
    </source>
</evidence>